<dbReference type="GO" id="GO:0016787">
    <property type="term" value="F:hydrolase activity"/>
    <property type="evidence" value="ECO:0007669"/>
    <property type="project" value="InterPro"/>
</dbReference>
<dbReference type="AlphaFoldDB" id="A6UPE9"/>
<accession>A6UPE9</accession>
<dbReference type="eggNOG" id="arCOG01150">
    <property type="taxonomic scope" value="Archaea"/>
</dbReference>
<evidence type="ECO:0000313" key="2">
    <source>
        <dbReference type="EMBL" id="ABR54371.1"/>
    </source>
</evidence>
<dbReference type="STRING" id="406327.Mevan_0464"/>
<feature type="domain" description="Calcineurin-like phosphoesterase" evidence="1">
    <location>
        <begin position="23"/>
        <end position="180"/>
    </location>
</feature>
<dbReference type="CDD" id="cd07391">
    <property type="entry name" value="MPP_PF1019"/>
    <property type="match status" value="1"/>
</dbReference>
<dbReference type="RefSeq" id="WP_011972274.1">
    <property type="nucleotide sequence ID" value="NC_009634.1"/>
</dbReference>
<dbReference type="PIRSF" id="PIRSF000887">
    <property type="entry name" value="Pesterase_MJ0037"/>
    <property type="match status" value="1"/>
</dbReference>
<dbReference type="Proteomes" id="UP000001107">
    <property type="component" value="Chromosome"/>
</dbReference>
<dbReference type="InterPro" id="IPR029052">
    <property type="entry name" value="Metallo-depent_PP-like"/>
</dbReference>
<evidence type="ECO:0000259" key="1">
    <source>
        <dbReference type="Pfam" id="PF00149"/>
    </source>
</evidence>
<dbReference type="KEGG" id="mvn:Mevan_0464"/>
<gene>
    <name evidence="2" type="ordered locus">Mevan_0464</name>
</gene>
<dbReference type="OrthoDB" id="18264at2157"/>
<evidence type="ECO:0000313" key="3">
    <source>
        <dbReference type="Proteomes" id="UP000001107"/>
    </source>
</evidence>
<reference evidence="2" key="1">
    <citation type="submission" date="2007-06" db="EMBL/GenBank/DDBJ databases">
        <title>Complete sequence of Methanococcus vannielii SB.</title>
        <authorList>
            <consortium name="US DOE Joint Genome Institute"/>
            <person name="Copeland A."/>
            <person name="Lucas S."/>
            <person name="Lapidus A."/>
            <person name="Barry K."/>
            <person name="Glavina del Rio T."/>
            <person name="Dalin E."/>
            <person name="Tice H."/>
            <person name="Pitluck S."/>
            <person name="Chain P."/>
            <person name="Malfatti S."/>
            <person name="Shin M."/>
            <person name="Vergez L."/>
            <person name="Schmutz J."/>
            <person name="Larimer F."/>
            <person name="Land M."/>
            <person name="Hauser L."/>
            <person name="Kyrpides N."/>
            <person name="Anderson I."/>
            <person name="Sieprawska-Lupa M."/>
            <person name="Whitman W.B."/>
            <person name="Richardson P."/>
        </authorList>
    </citation>
    <scope>NUCLEOTIDE SEQUENCE [LARGE SCALE GENOMIC DNA]</scope>
    <source>
        <strain evidence="2">SB</strain>
    </source>
</reference>
<sequence length="237" mass="27763">MEINNHSIQFMDNAVFLDETKSIVISDIHIGIEEHFRKNGILFPLNEKEELLNRLKILIKTFNPKKLIILGDFLHHFQKVPTKVYEIVNEMDNLLKGIEVILILGNHDIMAKYVLKENTRFKIVEYFFENGILFVHGDKKFQNSFENVNLLLMGHEHPVLEINKQRFSAYLEISKKDFKILLIPAFSNIVSGVKINEIEGNFMSPYLKDVKKEEIFPIIIGEDVLKFPNLFEIEKYI</sequence>
<dbReference type="Gene3D" id="3.60.21.10">
    <property type="match status" value="1"/>
</dbReference>
<dbReference type="PANTHER" id="PTHR39323">
    <property type="entry name" value="BLR1149 PROTEIN"/>
    <property type="match status" value="1"/>
</dbReference>
<dbReference type="InterPro" id="IPR024173">
    <property type="entry name" value="Pesterase_MJ0037-like"/>
</dbReference>
<proteinExistence type="predicted"/>
<dbReference type="Pfam" id="PF00149">
    <property type="entry name" value="Metallophos"/>
    <property type="match status" value="1"/>
</dbReference>
<dbReference type="GeneID" id="5325367"/>
<dbReference type="HOGENOM" id="CLU_075478_1_0_2"/>
<dbReference type="InterPro" id="IPR004843">
    <property type="entry name" value="Calcineurin-like_PHP"/>
</dbReference>
<keyword evidence="3" id="KW-1185">Reference proteome</keyword>
<dbReference type="SUPFAM" id="SSF56300">
    <property type="entry name" value="Metallo-dependent phosphatases"/>
    <property type="match status" value="1"/>
</dbReference>
<dbReference type="EMBL" id="CP000742">
    <property type="protein sequence ID" value="ABR54371.1"/>
    <property type="molecule type" value="Genomic_DNA"/>
</dbReference>
<organism evidence="2 3">
    <name type="scientific">Methanococcus vannielii (strain ATCC 35089 / DSM 1224 / JCM 13029 / OCM 148 / SB)</name>
    <dbReference type="NCBI Taxonomy" id="406327"/>
    <lineage>
        <taxon>Archaea</taxon>
        <taxon>Methanobacteriati</taxon>
        <taxon>Methanobacteriota</taxon>
        <taxon>Methanomada group</taxon>
        <taxon>Methanococci</taxon>
        <taxon>Methanococcales</taxon>
        <taxon>Methanococcaceae</taxon>
        <taxon>Methanococcus</taxon>
    </lineage>
</organism>
<dbReference type="PANTHER" id="PTHR39323:SF1">
    <property type="entry name" value="BLR1149 PROTEIN"/>
    <property type="match status" value="1"/>
</dbReference>
<name>A6UPE9_METVS</name>
<protein>
    <submittedName>
        <fullName evidence="2">Metallophosphoesterase</fullName>
    </submittedName>
</protein>